<dbReference type="OrthoDB" id="332863at2759"/>
<evidence type="ECO:0000313" key="1">
    <source>
        <dbReference type="EMBL" id="PBK90602.1"/>
    </source>
</evidence>
<gene>
    <name evidence="1" type="ORF">ARMGADRAFT_1032588</name>
</gene>
<dbReference type="EMBL" id="KZ293665">
    <property type="protein sequence ID" value="PBK90602.1"/>
    <property type="molecule type" value="Genomic_DNA"/>
</dbReference>
<reference evidence="2" key="1">
    <citation type="journal article" date="2017" name="Nat. Ecol. Evol.">
        <title>Genome expansion and lineage-specific genetic innovations in the forest pathogenic fungi Armillaria.</title>
        <authorList>
            <person name="Sipos G."/>
            <person name="Prasanna A.N."/>
            <person name="Walter M.C."/>
            <person name="O'Connor E."/>
            <person name="Balint B."/>
            <person name="Krizsan K."/>
            <person name="Kiss B."/>
            <person name="Hess J."/>
            <person name="Varga T."/>
            <person name="Slot J."/>
            <person name="Riley R."/>
            <person name="Boka B."/>
            <person name="Rigling D."/>
            <person name="Barry K."/>
            <person name="Lee J."/>
            <person name="Mihaltcheva S."/>
            <person name="LaButti K."/>
            <person name="Lipzen A."/>
            <person name="Waldron R."/>
            <person name="Moloney N.M."/>
            <person name="Sperisen C."/>
            <person name="Kredics L."/>
            <person name="Vagvoelgyi C."/>
            <person name="Patrignani A."/>
            <person name="Fitzpatrick D."/>
            <person name="Nagy I."/>
            <person name="Doyle S."/>
            <person name="Anderson J.B."/>
            <person name="Grigoriev I.V."/>
            <person name="Gueldener U."/>
            <person name="Muensterkoetter M."/>
            <person name="Nagy L.G."/>
        </authorList>
    </citation>
    <scope>NUCLEOTIDE SEQUENCE [LARGE SCALE GENOMIC DNA]</scope>
    <source>
        <strain evidence="2">Ar21-2</strain>
    </source>
</reference>
<keyword evidence="2" id="KW-1185">Reference proteome</keyword>
<dbReference type="InParanoid" id="A0A2H3DGL0"/>
<accession>A0A2H3DGL0</accession>
<protein>
    <submittedName>
        <fullName evidence="1">Uncharacterized protein</fullName>
    </submittedName>
</protein>
<dbReference type="Proteomes" id="UP000217790">
    <property type="component" value="Unassembled WGS sequence"/>
</dbReference>
<evidence type="ECO:0000313" key="2">
    <source>
        <dbReference type="Proteomes" id="UP000217790"/>
    </source>
</evidence>
<sequence length="110" mass="12330">MTTLYPCSSNELAHHTSLLRSAPESTLNGSGHPMNRHITSPTEWFVKGRKGLGGDTRYQGKGGSRNAFEHWTLMMEEVTQSPNRLAEERQKIAINDGDFLISRIGDPKYL</sequence>
<name>A0A2H3DGL0_ARMGA</name>
<organism evidence="1 2">
    <name type="scientific">Armillaria gallica</name>
    <name type="common">Bulbous honey fungus</name>
    <name type="synonym">Armillaria bulbosa</name>
    <dbReference type="NCBI Taxonomy" id="47427"/>
    <lineage>
        <taxon>Eukaryota</taxon>
        <taxon>Fungi</taxon>
        <taxon>Dikarya</taxon>
        <taxon>Basidiomycota</taxon>
        <taxon>Agaricomycotina</taxon>
        <taxon>Agaricomycetes</taxon>
        <taxon>Agaricomycetidae</taxon>
        <taxon>Agaricales</taxon>
        <taxon>Marasmiineae</taxon>
        <taxon>Physalacriaceae</taxon>
        <taxon>Armillaria</taxon>
    </lineage>
</organism>
<proteinExistence type="predicted"/>
<dbReference type="AlphaFoldDB" id="A0A2H3DGL0"/>